<dbReference type="AlphaFoldDB" id="A0AAN5CCE1"/>
<evidence type="ECO:0000313" key="2">
    <source>
        <dbReference type="Proteomes" id="UP001328107"/>
    </source>
</evidence>
<feature type="non-terminal residue" evidence="1">
    <location>
        <position position="157"/>
    </location>
</feature>
<organism evidence="1 2">
    <name type="scientific">Pristionchus mayeri</name>
    <dbReference type="NCBI Taxonomy" id="1317129"/>
    <lineage>
        <taxon>Eukaryota</taxon>
        <taxon>Metazoa</taxon>
        <taxon>Ecdysozoa</taxon>
        <taxon>Nematoda</taxon>
        <taxon>Chromadorea</taxon>
        <taxon>Rhabditida</taxon>
        <taxon>Rhabditina</taxon>
        <taxon>Diplogasteromorpha</taxon>
        <taxon>Diplogasteroidea</taxon>
        <taxon>Neodiplogasteridae</taxon>
        <taxon>Pristionchus</taxon>
    </lineage>
</organism>
<proteinExistence type="predicted"/>
<protein>
    <submittedName>
        <fullName evidence="1">Uncharacterized protein</fullName>
    </submittedName>
</protein>
<evidence type="ECO:0000313" key="1">
    <source>
        <dbReference type="EMBL" id="GMR38192.1"/>
    </source>
</evidence>
<dbReference type="EMBL" id="BTRK01000002">
    <property type="protein sequence ID" value="GMR38192.1"/>
    <property type="molecule type" value="Genomic_DNA"/>
</dbReference>
<reference evidence="2" key="1">
    <citation type="submission" date="2022-10" db="EMBL/GenBank/DDBJ databases">
        <title>Genome assembly of Pristionchus species.</title>
        <authorList>
            <person name="Yoshida K."/>
            <person name="Sommer R.J."/>
        </authorList>
    </citation>
    <scope>NUCLEOTIDE SEQUENCE [LARGE SCALE GENOMIC DNA]</scope>
    <source>
        <strain evidence="2">RS5460</strain>
    </source>
</reference>
<dbReference type="Proteomes" id="UP001328107">
    <property type="component" value="Unassembled WGS sequence"/>
</dbReference>
<accession>A0AAN5CCE1</accession>
<keyword evidence="2" id="KW-1185">Reference proteome</keyword>
<sequence>SSSIKNVVVGENRASDPDFSLCAKLLRSSKIDDLEFVRLDLDGISIPFTISIIARARNYLRIRLLDQPLSIHSAAFITTLFSLSIGHVFLNNPNSRIHPDSFIGLPRAFWEKFLNEQLSNGSIEWIATANTRRRVTKAPINLPSSSIKWLEWQKVQK</sequence>
<name>A0AAN5CCE1_9BILA</name>
<gene>
    <name evidence="1" type="ORF">PMAYCL1PPCAC_08387</name>
</gene>
<feature type="non-terminal residue" evidence="1">
    <location>
        <position position="1"/>
    </location>
</feature>
<comment type="caution">
    <text evidence="1">The sequence shown here is derived from an EMBL/GenBank/DDBJ whole genome shotgun (WGS) entry which is preliminary data.</text>
</comment>